<dbReference type="HOGENOM" id="CLU_040626_1_0_6"/>
<proteinExistence type="predicted"/>
<dbReference type="AlphaFoldDB" id="B7J5V0"/>
<dbReference type="PANTHER" id="PTHR38591:SF1">
    <property type="entry name" value="BLL1000 PROTEIN"/>
    <property type="match status" value="1"/>
</dbReference>
<dbReference type="Pfam" id="PF07143">
    <property type="entry name" value="CrtC"/>
    <property type="match status" value="1"/>
</dbReference>
<keyword evidence="3" id="KW-1185">Reference proteome</keyword>
<dbReference type="Pfam" id="PF17186">
    <property type="entry name" value="Lipocalin_9"/>
    <property type="match status" value="1"/>
</dbReference>
<dbReference type="Gene3D" id="2.40.370.10">
    <property type="entry name" value="AttH-like domain"/>
    <property type="match status" value="2"/>
</dbReference>
<dbReference type="PaxDb" id="243159-AFE_0653"/>
<dbReference type="InterPro" id="IPR010791">
    <property type="entry name" value="AttH_dom"/>
</dbReference>
<feature type="domain" description="AttH" evidence="1">
    <location>
        <begin position="98"/>
        <end position="267"/>
    </location>
</feature>
<dbReference type="InterPro" id="IPR023374">
    <property type="entry name" value="AttH-like_dom_sf"/>
</dbReference>
<dbReference type="STRING" id="243159.AFE_0653"/>
<dbReference type="Proteomes" id="UP000001362">
    <property type="component" value="Chromosome"/>
</dbReference>
<gene>
    <name evidence="2" type="ordered locus">AFE_0653</name>
</gene>
<name>B7J5V0_ACIF2</name>
<reference evidence="2 3" key="1">
    <citation type="journal article" date="2008" name="BMC Genomics">
        <title>Acidithiobacillus ferrooxidans metabolism: from genome sequence to industrial applications.</title>
        <authorList>
            <person name="Valdes J."/>
            <person name="Pedroso I."/>
            <person name="Quatrini R."/>
            <person name="Dodson R.J."/>
            <person name="Tettelin H."/>
            <person name="Blake R.II."/>
            <person name="Eisen J.A."/>
            <person name="Holmes D.S."/>
        </authorList>
    </citation>
    <scope>NUCLEOTIDE SEQUENCE [LARGE SCALE GENOMIC DNA]</scope>
    <source>
        <strain evidence="3">ATCC 23270 / DSM 14882 / CIP 104768 / NCIMB 8455</strain>
    </source>
</reference>
<evidence type="ECO:0000259" key="1">
    <source>
        <dbReference type="Pfam" id="PF07143"/>
    </source>
</evidence>
<accession>B7J5V0</accession>
<protein>
    <recommendedName>
        <fullName evidence="1">AttH domain-containing protein</fullName>
    </recommendedName>
</protein>
<evidence type="ECO:0000313" key="2">
    <source>
        <dbReference type="EMBL" id="ACK78352.1"/>
    </source>
</evidence>
<organism evidence="2 3">
    <name type="scientific">Acidithiobacillus ferrooxidans (strain ATCC 23270 / DSM 14882 / CIP 104768 / NCIMB 8455)</name>
    <name type="common">Ferrobacillus ferrooxidans (strain ATCC 23270)</name>
    <dbReference type="NCBI Taxonomy" id="243159"/>
    <lineage>
        <taxon>Bacteria</taxon>
        <taxon>Pseudomonadati</taxon>
        <taxon>Pseudomonadota</taxon>
        <taxon>Acidithiobacillia</taxon>
        <taxon>Acidithiobacillales</taxon>
        <taxon>Acidithiobacillaceae</taxon>
        <taxon>Acidithiobacillus</taxon>
    </lineage>
</organism>
<sequence length="408" mass="45234">MPSSGWRARPPWCWPDGGRSGIPPRCCAMISHLWSGSPRKGICSGLLVLCCGLCGPAQAESSLPGTPLPLQPTPDVKVTPQHPMQFPNALGSHPDFPIEWWYVTGWLHNASGKPLGFQVTFFRVRAPEVWANPSAFNPGELLFAEAALSDPRIGHLLTAQRAARADLGLAGADRNHTDVWIRHWYLRQQGRAYEAHIDGKGIRYRLRFTTTQPALLEGLQGISRKGPDPKNASYYYSLPHLKVSGTVDIKGRREPVSGEAWLDHEWSAAYLPKQAVGWDWLGVNLKDGGALMVFMMRRADGAPLWLAATERNAQGQVHYIPGKDIRMQPTGWWRSPQTGIRYPVRWQMQVGNLHFAIVPLMDNQEFDASRSSGTVYWEGAVRAVTGRQTAGRGYLELTGYGGRLALGQ</sequence>
<dbReference type="eggNOG" id="COG5621">
    <property type="taxonomic scope" value="Bacteria"/>
</dbReference>
<dbReference type="EMBL" id="CP001219">
    <property type="protein sequence ID" value="ACK78352.1"/>
    <property type="molecule type" value="Genomic_DNA"/>
</dbReference>
<dbReference type="KEGG" id="afr:AFE_0653"/>
<evidence type="ECO:0000313" key="3">
    <source>
        <dbReference type="Proteomes" id="UP000001362"/>
    </source>
</evidence>
<dbReference type="PANTHER" id="PTHR38591">
    <property type="entry name" value="HYDROLASE"/>
    <property type="match status" value="1"/>
</dbReference>
<dbReference type="SUPFAM" id="SSF159245">
    <property type="entry name" value="AttH-like"/>
    <property type="match status" value="1"/>
</dbReference>